<evidence type="ECO:0008006" key="4">
    <source>
        <dbReference type="Google" id="ProtNLM"/>
    </source>
</evidence>
<dbReference type="Proteomes" id="UP000603940">
    <property type="component" value="Unassembled WGS sequence"/>
</dbReference>
<organism evidence="2 3">
    <name type="scientific">Pseudoroseomonas ludipueritiae</name>
    <dbReference type="NCBI Taxonomy" id="198093"/>
    <lineage>
        <taxon>Bacteria</taxon>
        <taxon>Pseudomonadati</taxon>
        <taxon>Pseudomonadota</taxon>
        <taxon>Alphaproteobacteria</taxon>
        <taxon>Acetobacterales</taxon>
        <taxon>Acetobacteraceae</taxon>
        <taxon>Pseudoroseomonas</taxon>
    </lineage>
</organism>
<sequence length="86" mass="9630">MSKQPYRPLSSIDILADVPKPAAPEVAAPAPEPKPAAPRPKEGRRQSGYRYTVETHEALRLAAFQQRRTIQDIIDEAVLLWLANKK</sequence>
<protein>
    <recommendedName>
        <fullName evidence="4">Stability/partitioning determinant</fullName>
    </recommendedName>
</protein>
<dbReference type="RefSeq" id="WP_187780596.1">
    <property type="nucleotide sequence ID" value="NZ_JACTUZ010000160.1"/>
</dbReference>
<accession>A0ABR7RCK8</accession>
<feature type="region of interest" description="Disordered" evidence="1">
    <location>
        <begin position="17"/>
        <end position="47"/>
    </location>
</feature>
<evidence type="ECO:0000313" key="2">
    <source>
        <dbReference type="EMBL" id="MBC9179574.1"/>
    </source>
</evidence>
<keyword evidence="3" id="KW-1185">Reference proteome</keyword>
<evidence type="ECO:0000313" key="3">
    <source>
        <dbReference type="Proteomes" id="UP000603940"/>
    </source>
</evidence>
<feature type="compositionally biased region" description="Low complexity" evidence="1">
    <location>
        <begin position="19"/>
        <end position="29"/>
    </location>
</feature>
<evidence type="ECO:0000256" key="1">
    <source>
        <dbReference type="SAM" id="MobiDB-lite"/>
    </source>
</evidence>
<proteinExistence type="predicted"/>
<reference evidence="2 3" key="1">
    <citation type="journal article" date="2009" name="Int. J. Syst. Evol. Microbiol.">
        <title>Transfer of Teichococcus ludipueritiae and Muricoccus roseus to the genus Roseomonas, as Roseomonas ludipueritiae comb. nov. and Roseomonas rosea comb. nov., respectively, and emended description of the genus Roseomonas.</title>
        <authorList>
            <person name="Sanchez-Porro C."/>
            <person name="Gallego V."/>
            <person name="Busse H.J."/>
            <person name="Kampfer P."/>
            <person name="Ventosa A."/>
        </authorList>
    </citation>
    <scope>NUCLEOTIDE SEQUENCE [LARGE SCALE GENOMIC DNA]</scope>
    <source>
        <strain evidence="2 3">DSM 14915</strain>
    </source>
</reference>
<dbReference type="EMBL" id="JACTUZ010000160">
    <property type="protein sequence ID" value="MBC9179574.1"/>
    <property type="molecule type" value="Genomic_DNA"/>
</dbReference>
<name>A0ABR7RCK8_9PROT</name>
<gene>
    <name evidence="2" type="ORF">IBL25_21770</name>
</gene>
<comment type="caution">
    <text evidence="2">The sequence shown here is derived from an EMBL/GenBank/DDBJ whole genome shotgun (WGS) entry which is preliminary data.</text>
</comment>